<organism evidence="5">
    <name type="scientific">Kitasatospora camelliae</name>
    <dbReference type="NCBI Taxonomy" id="3156397"/>
    <lineage>
        <taxon>Bacteria</taxon>
        <taxon>Bacillati</taxon>
        <taxon>Actinomycetota</taxon>
        <taxon>Actinomycetes</taxon>
        <taxon>Kitasatosporales</taxon>
        <taxon>Streptomycetaceae</taxon>
        <taxon>Kitasatospora</taxon>
    </lineage>
</organism>
<dbReference type="KEGG" id="kcm:ABWK59_30865"/>
<keyword evidence="2" id="KW-0238">DNA-binding</keyword>
<evidence type="ECO:0000256" key="3">
    <source>
        <dbReference type="ARBA" id="ARBA00023163"/>
    </source>
</evidence>
<dbReference type="Pfam" id="PF00196">
    <property type="entry name" value="GerE"/>
    <property type="match status" value="1"/>
</dbReference>
<dbReference type="EMBL" id="CP159872">
    <property type="protein sequence ID" value="XCM83012.1"/>
    <property type="molecule type" value="Genomic_DNA"/>
</dbReference>
<name>A0AAU8K2U1_9ACTN</name>
<dbReference type="AlphaFoldDB" id="A0AAU8K2U1"/>
<dbReference type="InterPro" id="IPR036388">
    <property type="entry name" value="WH-like_DNA-bd_sf"/>
</dbReference>
<dbReference type="SUPFAM" id="SSF46894">
    <property type="entry name" value="C-terminal effector domain of the bipartite response regulators"/>
    <property type="match status" value="1"/>
</dbReference>
<dbReference type="PANTHER" id="PTHR44688">
    <property type="entry name" value="DNA-BINDING TRANSCRIPTIONAL ACTIVATOR DEVR_DOSR"/>
    <property type="match status" value="1"/>
</dbReference>
<dbReference type="GO" id="GO:0003677">
    <property type="term" value="F:DNA binding"/>
    <property type="evidence" value="ECO:0007669"/>
    <property type="project" value="UniProtKB-KW"/>
</dbReference>
<feature type="domain" description="HTH luxR-type" evidence="4">
    <location>
        <begin position="17"/>
        <end position="82"/>
    </location>
</feature>
<proteinExistence type="predicted"/>
<dbReference type="InterPro" id="IPR016032">
    <property type="entry name" value="Sig_transdc_resp-reg_C-effctor"/>
</dbReference>
<dbReference type="InterPro" id="IPR000792">
    <property type="entry name" value="Tscrpt_reg_LuxR_C"/>
</dbReference>
<evidence type="ECO:0000256" key="1">
    <source>
        <dbReference type="ARBA" id="ARBA00023015"/>
    </source>
</evidence>
<keyword evidence="1" id="KW-0805">Transcription regulation</keyword>
<reference evidence="5" key="1">
    <citation type="submission" date="2024-06" db="EMBL/GenBank/DDBJ databases">
        <title>The genome sequences of Kitasatospora sp. strain HUAS MG31.</title>
        <authorList>
            <person name="Mo P."/>
        </authorList>
    </citation>
    <scope>NUCLEOTIDE SEQUENCE</scope>
    <source>
        <strain evidence="5">HUAS MG31</strain>
    </source>
</reference>
<keyword evidence="3" id="KW-0804">Transcription</keyword>
<protein>
    <submittedName>
        <fullName evidence="5">Helix-turn-helix transcriptional regulator</fullName>
    </submittedName>
</protein>
<evidence type="ECO:0000256" key="2">
    <source>
        <dbReference type="ARBA" id="ARBA00023125"/>
    </source>
</evidence>
<dbReference type="CDD" id="cd06170">
    <property type="entry name" value="LuxR_C_like"/>
    <property type="match status" value="1"/>
</dbReference>
<dbReference type="GO" id="GO:0006355">
    <property type="term" value="P:regulation of DNA-templated transcription"/>
    <property type="evidence" value="ECO:0007669"/>
    <property type="project" value="InterPro"/>
</dbReference>
<gene>
    <name evidence="5" type="ORF">ABWK59_30865</name>
</gene>
<evidence type="ECO:0000259" key="4">
    <source>
        <dbReference type="PROSITE" id="PS50043"/>
    </source>
</evidence>
<accession>A0AAU8K2U1</accession>
<dbReference type="Gene3D" id="1.10.10.10">
    <property type="entry name" value="Winged helix-like DNA-binding domain superfamily/Winged helix DNA-binding domain"/>
    <property type="match status" value="1"/>
</dbReference>
<dbReference type="PANTHER" id="PTHR44688:SF16">
    <property type="entry name" value="DNA-BINDING TRANSCRIPTIONAL ACTIVATOR DEVR_DOSR"/>
    <property type="match status" value="1"/>
</dbReference>
<sequence length="101" mass="10478">MADAPFPDDGGDVVTAHPHGLLDVSPLGVDVLRILARGLDMPAIAREMDISVHTARRHLKTAMEQLDAANPTQAVAIAIGRGLLALNVALTPGIAGGSRVR</sequence>
<dbReference type="PROSITE" id="PS50043">
    <property type="entry name" value="HTH_LUXR_2"/>
    <property type="match status" value="1"/>
</dbReference>
<dbReference type="SMART" id="SM00421">
    <property type="entry name" value="HTH_LUXR"/>
    <property type="match status" value="1"/>
</dbReference>
<dbReference type="RefSeq" id="WP_354643947.1">
    <property type="nucleotide sequence ID" value="NZ_CP159872.1"/>
</dbReference>
<evidence type="ECO:0000313" key="5">
    <source>
        <dbReference type="EMBL" id="XCM83012.1"/>
    </source>
</evidence>